<dbReference type="InterPro" id="IPR036942">
    <property type="entry name" value="Beta-barrel_TonB_sf"/>
</dbReference>
<evidence type="ECO:0000256" key="4">
    <source>
        <dbReference type="SAM" id="SignalP"/>
    </source>
</evidence>
<keyword evidence="4" id="KW-0732">Signal</keyword>
<dbReference type="Proteomes" id="UP000634668">
    <property type="component" value="Unassembled WGS sequence"/>
</dbReference>
<keyword evidence="2" id="KW-0472">Membrane</keyword>
<dbReference type="Gene3D" id="2.40.170.20">
    <property type="entry name" value="TonB-dependent receptor, beta-barrel domain"/>
    <property type="match status" value="1"/>
</dbReference>
<evidence type="ECO:0000313" key="6">
    <source>
        <dbReference type="Proteomes" id="UP000634668"/>
    </source>
</evidence>
<comment type="caution">
    <text evidence="5">The sequence shown here is derived from an EMBL/GenBank/DDBJ whole genome shotgun (WGS) entry which is preliminary data.</text>
</comment>
<evidence type="ECO:0000256" key="3">
    <source>
        <dbReference type="ARBA" id="ARBA00023237"/>
    </source>
</evidence>
<feature type="signal peptide" evidence="4">
    <location>
        <begin position="1"/>
        <end position="19"/>
    </location>
</feature>
<sequence length="915" mass="103064">MVKPLVLSLFIFASLQARAQQKMEVYGIVLDYNNQEAVAGVQLELPRFQVAEPDPISGKFVFTVTPNVEYILTIQAQDYISKRIPFIVTDQAIDLGTIFLDRDITYEKSDNLITLTDSDLLEDEMSSITSGMLQASRDVFLNRAAFDFGQAFFRVRGYGSENGQVLLNGIPMNKMISGRPQWNNWGGLNDVTRNQEFTQGLQLSDHTFGGILGSTNINTRPSGFRKGTRISSSASNRTYAGRLMATYSSGRGHNGLSYSFSASRRWATEGYIEGTLYDAYSLFGALEYAVDQNNSFLFTAMMTPNRRGRSSAITEEVFNLKGAKYNPYWGNQKEAIRNARERKVAEPILMLNHFYNSNKWDVNTGISYQFGTDARSRLGYYNAPNPDPTYYRYLPSFYINSPIGANFVSANMAKVGFLKNPQLDWNRLYQVNTIPTMEGKSSYLLYDDTLKESHLNINSVANYRITPSMKIDFGGTYRDTESDNFAHIKDLLGGAFHEDIDRFSNTLNDVEGSLMKTEGDKFNYSYKINSQVLRLFSQFSITRSKWEGFLAGNYSTTSYQREGLFRNERYNENSIGKGEKVEFSNFGAKGGVTYKFNGRHWISLSGAYIMKAPVYQNVFINPRENNEIVPNLQREKVNTVDFNYYLRMLNLTGRVTGFYSRFQNTTDVNFFYVDAGVGSDFVQEVVSDLDKLHMGTELGLEYQVSSSVKLTAVAAVGKYLYASDPMVTINFDTSGAEDDIIDPLGKSNLGVSNIKGLKLSQGPQLAYALGVEYRDPKYWWIGATTNYLGNNFAGISTITRTASFYIDPDTGSQFPNATEENVQKLLSQKELDDIYLLNMVGGKSWLKGGKYISVFVSVNNIFDLAYRTGGYEQSRNGNFGQLLQDNLSGSPSFAPKYWYGYGRTYFINLAVSFLC</sequence>
<keyword evidence="3" id="KW-0998">Cell outer membrane</keyword>
<dbReference type="EMBL" id="BMWP01000003">
    <property type="protein sequence ID" value="GGW25293.1"/>
    <property type="molecule type" value="Genomic_DNA"/>
</dbReference>
<name>A0A918IQD0_9FLAO</name>
<organism evidence="5 6">
    <name type="scientific">Arenibacter certesii</name>
    <dbReference type="NCBI Taxonomy" id="228955"/>
    <lineage>
        <taxon>Bacteria</taxon>
        <taxon>Pseudomonadati</taxon>
        <taxon>Bacteroidota</taxon>
        <taxon>Flavobacteriia</taxon>
        <taxon>Flavobacteriales</taxon>
        <taxon>Flavobacteriaceae</taxon>
        <taxon>Arenibacter</taxon>
    </lineage>
</organism>
<accession>A0A918IQD0</accession>
<evidence type="ECO:0000256" key="1">
    <source>
        <dbReference type="ARBA" id="ARBA00004442"/>
    </source>
</evidence>
<dbReference type="InterPro" id="IPR008969">
    <property type="entry name" value="CarboxyPept-like_regulatory"/>
</dbReference>
<protein>
    <submittedName>
        <fullName evidence="5">TonB-dependent receptor</fullName>
    </submittedName>
</protein>
<evidence type="ECO:0000256" key="2">
    <source>
        <dbReference type="ARBA" id="ARBA00023136"/>
    </source>
</evidence>
<keyword evidence="6" id="KW-1185">Reference proteome</keyword>
<gene>
    <name evidence="5" type="ORF">GCM10007383_07780</name>
</gene>
<proteinExistence type="predicted"/>
<feature type="chain" id="PRO_5037690392" evidence="4">
    <location>
        <begin position="20"/>
        <end position="915"/>
    </location>
</feature>
<evidence type="ECO:0000313" key="5">
    <source>
        <dbReference type="EMBL" id="GGW25293.1"/>
    </source>
</evidence>
<dbReference type="SUPFAM" id="SSF56935">
    <property type="entry name" value="Porins"/>
    <property type="match status" value="1"/>
</dbReference>
<dbReference type="GO" id="GO:0009279">
    <property type="term" value="C:cell outer membrane"/>
    <property type="evidence" value="ECO:0007669"/>
    <property type="project" value="UniProtKB-SubCell"/>
</dbReference>
<dbReference type="SUPFAM" id="SSF49464">
    <property type="entry name" value="Carboxypeptidase regulatory domain-like"/>
    <property type="match status" value="1"/>
</dbReference>
<dbReference type="RefSeq" id="WP_026811959.1">
    <property type="nucleotide sequence ID" value="NZ_BMWP01000003.1"/>
</dbReference>
<keyword evidence="5" id="KW-0675">Receptor</keyword>
<reference evidence="5" key="1">
    <citation type="journal article" date="2014" name="Int. J. Syst. Evol. Microbiol.">
        <title>Complete genome sequence of Corynebacterium casei LMG S-19264T (=DSM 44701T), isolated from a smear-ripened cheese.</title>
        <authorList>
            <consortium name="US DOE Joint Genome Institute (JGI-PGF)"/>
            <person name="Walter F."/>
            <person name="Albersmeier A."/>
            <person name="Kalinowski J."/>
            <person name="Ruckert C."/>
        </authorList>
    </citation>
    <scope>NUCLEOTIDE SEQUENCE</scope>
    <source>
        <strain evidence="5">KCTC 12113</strain>
    </source>
</reference>
<dbReference type="AlphaFoldDB" id="A0A918IQD0"/>
<comment type="subcellular location">
    <subcellularLocation>
        <location evidence="1">Cell outer membrane</location>
    </subcellularLocation>
</comment>
<reference evidence="5" key="2">
    <citation type="submission" date="2020-09" db="EMBL/GenBank/DDBJ databases">
        <authorList>
            <person name="Sun Q."/>
            <person name="Kim S."/>
        </authorList>
    </citation>
    <scope>NUCLEOTIDE SEQUENCE</scope>
    <source>
        <strain evidence="5">KCTC 12113</strain>
    </source>
</reference>